<proteinExistence type="predicted"/>
<feature type="domain" description="WW" evidence="1">
    <location>
        <begin position="29"/>
        <end position="62"/>
    </location>
</feature>
<dbReference type="PANTHER" id="PTHR21715:SF0">
    <property type="entry name" value="RH04127P"/>
    <property type="match status" value="1"/>
</dbReference>
<dbReference type="HOGENOM" id="CLU_179619_0_0_1"/>
<sequence>QVEDYAAYLGIDAQQEPEYLWIAEMALMAPLPPGWTENKDSTGNVFFHNRSMSLSSYEHPLDPAFKSYYKKLKAA</sequence>
<gene>
    <name evidence="2" type="ORF">GUITHDRAFT_54803</name>
</gene>
<dbReference type="InterPro" id="IPR053233">
    <property type="entry name" value="ABRA-related"/>
</dbReference>
<dbReference type="SUPFAM" id="SSF51045">
    <property type="entry name" value="WW domain"/>
    <property type="match status" value="1"/>
</dbReference>
<dbReference type="eggNOG" id="ENOG502SZDZ">
    <property type="taxonomic scope" value="Eukaryota"/>
</dbReference>
<organism evidence="2">
    <name type="scientific">Guillardia theta (strain CCMP2712)</name>
    <name type="common">Cryptophyte</name>
    <dbReference type="NCBI Taxonomy" id="905079"/>
    <lineage>
        <taxon>Eukaryota</taxon>
        <taxon>Cryptophyceae</taxon>
        <taxon>Pyrenomonadales</taxon>
        <taxon>Geminigeraceae</taxon>
        <taxon>Guillardia</taxon>
    </lineage>
</organism>
<protein>
    <recommendedName>
        <fullName evidence="1">WW domain-containing protein</fullName>
    </recommendedName>
</protein>
<dbReference type="InterPro" id="IPR036020">
    <property type="entry name" value="WW_dom_sf"/>
</dbReference>
<dbReference type="AlphaFoldDB" id="L1JUS1"/>
<dbReference type="EnsemblProtists" id="EKX52157">
    <property type="protein sequence ID" value="EKX52157"/>
    <property type="gene ID" value="GUITHDRAFT_54803"/>
</dbReference>
<accession>L1JUS1</accession>
<dbReference type="SMART" id="SM00456">
    <property type="entry name" value="WW"/>
    <property type="match status" value="1"/>
</dbReference>
<dbReference type="PROSITE" id="PS01159">
    <property type="entry name" value="WW_DOMAIN_1"/>
    <property type="match status" value="1"/>
</dbReference>
<dbReference type="PaxDb" id="55529-EKX52157"/>
<evidence type="ECO:0000259" key="1">
    <source>
        <dbReference type="PROSITE" id="PS50020"/>
    </source>
</evidence>
<dbReference type="RefSeq" id="XP_005839137.1">
    <property type="nucleotide sequence ID" value="XM_005839080.1"/>
</dbReference>
<dbReference type="EMBL" id="JH992973">
    <property type="protein sequence ID" value="EKX52157.1"/>
    <property type="molecule type" value="Genomic_DNA"/>
</dbReference>
<name>L1JUS1_GUITC</name>
<feature type="non-terminal residue" evidence="2">
    <location>
        <position position="1"/>
    </location>
</feature>
<keyword evidence="4" id="KW-1185">Reference proteome</keyword>
<dbReference type="OrthoDB" id="6344460at2759"/>
<dbReference type="PANTHER" id="PTHR21715">
    <property type="entry name" value="RH04127P"/>
    <property type="match status" value="1"/>
</dbReference>
<dbReference type="InterPro" id="IPR001202">
    <property type="entry name" value="WW_dom"/>
</dbReference>
<dbReference type="KEGG" id="gtt:GUITHDRAFT_54803"/>
<feature type="non-terminal residue" evidence="2">
    <location>
        <position position="75"/>
    </location>
</feature>
<dbReference type="GeneID" id="17308946"/>
<dbReference type="CDD" id="cd00201">
    <property type="entry name" value="WW"/>
    <property type="match status" value="1"/>
</dbReference>
<dbReference type="Pfam" id="PF00397">
    <property type="entry name" value="WW"/>
    <property type="match status" value="1"/>
</dbReference>
<dbReference type="Proteomes" id="UP000011087">
    <property type="component" value="Unassembled WGS sequence"/>
</dbReference>
<reference evidence="4" key="2">
    <citation type="submission" date="2012-11" db="EMBL/GenBank/DDBJ databases">
        <authorList>
            <person name="Kuo A."/>
            <person name="Curtis B.A."/>
            <person name="Tanifuji G."/>
            <person name="Burki F."/>
            <person name="Gruber A."/>
            <person name="Irimia M."/>
            <person name="Maruyama S."/>
            <person name="Arias M.C."/>
            <person name="Ball S.G."/>
            <person name="Gile G.H."/>
            <person name="Hirakawa Y."/>
            <person name="Hopkins J.F."/>
            <person name="Rensing S.A."/>
            <person name="Schmutz J."/>
            <person name="Symeonidi A."/>
            <person name="Elias M."/>
            <person name="Eveleigh R.J."/>
            <person name="Herman E.K."/>
            <person name="Klute M.J."/>
            <person name="Nakayama T."/>
            <person name="Obornik M."/>
            <person name="Reyes-Prieto A."/>
            <person name="Armbrust E.V."/>
            <person name="Aves S.J."/>
            <person name="Beiko R.G."/>
            <person name="Coutinho P."/>
            <person name="Dacks J.B."/>
            <person name="Durnford D.G."/>
            <person name="Fast N.M."/>
            <person name="Green B.R."/>
            <person name="Grisdale C."/>
            <person name="Hempe F."/>
            <person name="Henrissat B."/>
            <person name="Hoppner M.P."/>
            <person name="Ishida K.-I."/>
            <person name="Kim E."/>
            <person name="Koreny L."/>
            <person name="Kroth P.G."/>
            <person name="Liu Y."/>
            <person name="Malik S.-B."/>
            <person name="Maier U.G."/>
            <person name="McRose D."/>
            <person name="Mock T."/>
            <person name="Neilson J.A."/>
            <person name="Onodera N.T."/>
            <person name="Poole A.M."/>
            <person name="Pritham E.J."/>
            <person name="Richards T.A."/>
            <person name="Rocap G."/>
            <person name="Roy S.W."/>
            <person name="Sarai C."/>
            <person name="Schaack S."/>
            <person name="Shirato S."/>
            <person name="Slamovits C.H."/>
            <person name="Spencer D.F."/>
            <person name="Suzuki S."/>
            <person name="Worden A.Z."/>
            <person name="Zauner S."/>
            <person name="Barry K."/>
            <person name="Bell C."/>
            <person name="Bharti A.K."/>
            <person name="Crow J.A."/>
            <person name="Grimwood J."/>
            <person name="Kramer R."/>
            <person name="Lindquist E."/>
            <person name="Lucas S."/>
            <person name="Salamov A."/>
            <person name="McFadden G.I."/>
            <person name="Lane C.E."/>
            <person name="Keeling P.J."/>
            <person name="Gray M.W."/>
            <person name="Grigoriev I.V."/>
            <person name="Archibald J.M."/>
        </authorList>
    </citation>
    <scope>NUCLEOTIDE SEQUENCE</scope>
    <source>
        <strain evidence="4">CCMP2712</strain>
    </source>
</reference>
<dbReference type="Gene3D" id="3.30.1470.10">
    <property type="entry name" value="Photosystem I PsaD, reaction center subunit II"/>
    <property type="match status" value="1"/>
</dbReference>
<evidence type="ECO:0000313" key="4">
    <source>
        <dbReference type="Proteomes" id="UP000011087"/>
    </source>
</evidence>
<reference evidence="2 4" key="1">
    <citation type="journal article" date="2012" name="Nature">
        <title>Algal genomes reveal evolutionary mosaicism and the fate of nucleomorphs.</title>
        <authorList>
            <consortium name="DOE Joint Genome Institute"/>
            <person name="Curtis B.A."/>
            <person name="Tanifuji G."/>
            <person name="Burki F."/>
            <person name="Gruber A."/>
            <person name="Irimia M."/>
            <person name="Maruyama S."/>
            <person name="Arias M.C."/>
            <person name="Ball S.G."/>
            <person name="Gile G.H."/>
            <person name="Hirakawa Y."/>
            <person name="Hopkins J.F."/>
            <person name="Kuo A."/>
            <person name="Rensing S.A."/>
            <person name="Schmutz J."/>
            <person name="Symeonidi A."/>
            <person name="Elias M."/>
            <person name="Eveleigh R.J."/>
            <person name="Herman E.K."/>
            <person name="Klute M.J."/>
            <person name="Nakayama T."/>
            <person name="Obornik M."/>
            <person name="Reyes-Prieto A."/>
            <person name="Armbrust E.V."/>
            <person name="Aves S.J."/>
            <person name="Beiko R.G."/>
            <person name="Coutinho P."/>
            <person name="Dacks J.B."/>
            <person name="Durnford D.G."/>
            <person name="Fast N.M."/>
            <person name="Green B.R."/>
            <person name="Grisdale C.J."/>
            <person name="Hempel F."/>
            <person name="Henrissat B."/>
            <person name="Hoppner M.P."/>
            <person name="Ishida K."/>
            <person name="Kim E."/>
            <person name="Koreny L."/>
            <person name="Kroth P.G."/>
            <person name="Liu Y."/>
            <person name="Malik S.B."/>
            <person name="Maier U.G."/>
            <person name="McRose D."/>
            <person name="Mock T."/>
            <person name="Neilson J.A."/>
            <person name="Onodera N.T."/>
            <person name="Poole A.M."/>
            <person name="Pritham E.J."/>
            <person name="Richards T.A."/>
            <person name="Rocap G."/>
            <person name="Roy S.W."/>
            <person name="Sarai C."/>
            <person name="Schaack S."/>
            <person name="Shirato S."/>
            <person name="Slamovits C.H."/>
            <person name="Spencer D.F."/>
            <person name="Suzuki S."/>
            <person name="Worden A.Z."/>
            <person name="Zauner S."/>
            <person name="Barry K."/>
            <person name="Bell C."/>
            <person name="Bharti A.K."/>
            <person name="Crow J.A."/>
            <person name="Grimwood J."/>
            <person name="Kramer R."/>
            <person name="Lindquist E."/>
            <person name="Lucas S."/>
            <person name="Salamov A."/>
            <person name="McFadden G.I."/>
            <person name="Lane C.E."/>
            <person name="Keeling P.J."/>
            <person name="Gray M.W."/>
            <person name="Grigoriev I.V."/>
            <person name="Archibald J.M."/>
        </authorList>
    </citation>
    <scope>NUCLEOTIDE SEQUENCE</scope>
    <source>
        <strain evidence="2 4">CCMP2712</strain>
    </source>
</reference>
<reference evidence="3" key="3">
    <citation type="submission" date="2015-06" db="UniProtKB">
        <authorList>
            <consortium name="EnsemblProtists"/>
        </authorList>
    </citation>
    <scope>IDENTIFICATION</scope>
</reference>
<evidence type="ECO:0000313" key="3">
    <source>
        <dbReference type="EnsemblProtists" id="EKX52157"/>
    </source>
</evidence>
<dbReference type="PROSITE" id="PS50020">
    <property type="entry name" value="WW_DOMAIN_2"/>
    <property type="match status" value="1"/>
</dbReference>
<evidence type="ECO:0000313" key="2">
    <source>
        <dbReference type="EMBL" id="EKX52157.1"/>
    </source>
</evidence>